<evidence type="ECO:0000256" key="5">
    <source>
        <dbReference type="ARBA" id="ARBA00023136"/>
    </source>
</evidence>
<protein>
    <submittedName>
        <fullName evidence="10">Competence protein ComEC</fullName>
    </submittedName>
</protein>
<dbReference type="PANTHER" id="PTHR30619:SF1">
    <property type="entry name" value="RECOMBINATION PROTEIN 2"/>
    <property type="match status" value="1"/>
</dbReference>
<dbReference type="NCBIfam" id="TIGR00360">
    <property type="entry name" value="ComEC_N-term"/>
    <property type="match status" value="1"/>
</dbReference>
<feature type="transmembrane region" description="Helical" evidence="7">
    <location>
        <begin position="415"/>
        <end position="444"/>
    </location>
</feature>
<keyword evidence="4 7" id="KW-1133">Transmembrane helix</keyword>
<dbReference type="SUPFAM" id="SSF56281">
    <property type="entry name" value="Metallo-hydrolase/oxidoreductase"/>
    <property type="match status" value="1"/>
</dbReference>
<feature type="transmembrane region" description="Helical" evidence="7">
    <location>
        <begin position="32"/>
        <end position="49"/>
    </location>
</feature>
<evidence type="ECO:0000259" key="8">
    <source>
        <dbReference type="Pfam" id="PF00753"/>
    </source>
</evidence>
<keyword evidence="2" id="KW-1003">Cell membrane</keyword>
<proteinExistence type="predicted"/>
<evidence type="ECO:0000313" key="11">
    <source>
        <dbReference type="Proteomes" id="UP000317893"/>
    </source>
</evidence>
<dbReference type="Gene3D" id="3.60.15.10">
    <property type="entry name" value="Ribonuclease Z/Hydroxyacylglutathione hydrolase-like"/>
    <property type="match status" value="1"/>
</dbReference>
<dbReference type="InterPro" id="IPR052159">
    <property type="entry name" value="Competence_DNA_uptake"/>
</dbReference>
<feature type="transmembrane region" description="Helical" evidence="7">
    <location>
        <begin position="483"/>
        <end position="505"/>
    </location>
</feature>
<feature type="domain" description="Metallo-beta-lactamase" evidence="8">
    <location>
        <begin position="546"/>
        <end position="623"/>
    </location>
</feature>
<dbReference type="InterPro" id="IPR004477">
    <property type="entry name" value="ComEC_N"/>
</dbReference>
<feature type="transmembrane region" description="Helical" evidence="7">
    <location>
        <begin position="512"/>
        <end position="534"/>
    </location>
</feature>
<dbReference type="Pfam" id="PF00753">
    <property type="entry name" value="Lactamase_B"/>
    <property type="match status" value="1"/>
</dbReference>
<keyword evidence="5 7" id="KW-0472">Membrane</keyword>
<gene>
    <name evidence="10" type="ORF">FB458_0095</name>
</gene>
<keyword evidence="11" id="KW-1185">Reference proteome</keyword>
<dbReference type="GO" id="GO:0005886">
    <property type="term" value="C:plasma membrane"/>
    <property type="evidence" value="ECO:0007669"/>
    <property type="project" value="UniProtKB-SubCell"/>
</dbReference>
<comment type="caution">
    <text evidence="10">The sequence shown here is derived from an EMBL/GenBank/DDBJ whole genome shotgun (WGS) entry which is preliminary data.</text>
</comment>
<feature type="region of interest" description="Disordered" evidence="6">
    <location>
        <begin position="618"/>
        <end position="638"/>
    </location>
</feature>
<keyword evidence="3 7" id="KW-0812">Transmembrane</keyword>
<accession>A0A542DVC5</accession>
<feature type="transmembrane region" description="Helical" evidence="7">
    <location>
        <begin position="310"/>
        <end position="326"/>
    </location>
</feature>
<reference evidence="10 11" key="1">
    <citation type="submission" date="2019-06" db="EMBL/GenBank/DDBJ databases">
        <title>Sequencing the genomes of 1000 actinobacteria strains.</title>
        <authorList>
            <person name="Klenk H.-P."/>
        </authorList>
    </citation>
    <scope>NUCLEOTIDE SEQUENCE [LARGE SCALE GENOMIC DNA]</scope>
    <source>
        <strain evidence="10 11">DSM 18607</strain>
    </source>
</reference>
<feature type="transmembrane region" description="Helical" evidence="7">
    <location>
        <begin position="262"/>
        <end position="282"/>
    </location>
</feature>
<dbReference type="PANTHER" id="PTHR30619">
    <property type="entry name" value="DNA INTERNALIZATION/COMPETENCE PROTEIN COMEC/REC2"/>
    <property type="match status" value="1"/>
</dbReference>
<dbReference type="Pfam" id="PF03772">
    <property type="entry name" value="Competence"/>
    <property type="match status" value="1"/>
</dbReference>
<feature type="transmembrane region" description="Helical" evidence="7">
    <location>
        <begin position="333"/>
        <end position="350"/>
    </location>
</feature>
<feature type="transmembrane region" description="Helical" evidence="7">
    <location>
        <begin position="356"/>
        <end position="373"/>
    </location>
</feature>
<evidence type="ECO:0000256" key="7">
    <source>
        <dbReference type="SAM" id="Phobius"/>
    </source>
</evidence>
<evidence type="ECO:0000256" key="1">
    <source>
        <dbReference type="ARBA" id="ARBA00004651"/>
    </source>
</evidence>
<feature type="transmembrane region" description="Helical" evidence="7">
    <location>
        <begin position="289"/>
        <end position="304"/>
    </location>
</feature>
<evidence type="ECO:0000259" key="9">
    <source>
        <dbReference type="Pfam" id="PF03772"/>
    </source>
</evidence>
<comment type="subcellular location">
    <subcellularLocation>
        <location evidence="1">Cell membrane</location>
        <topology evidence="1">Multi-pass membrane protein</topology>
    </subcellularLocation>
</comment>
<feature type="transmembrane region" description="Helical" evidence="7">
    <location>
        <begin position="451"/>
        <end position="471"/>
    </location>
</feature>
<dbReference type="InterPro" id="IPR001279">
    <property type="entry name" value="Metallo-B-lactamas"/>
</dbReference>
<organism evidence="10 11">
    <name type="scientific">Lapillicoccus jejuensis</name>
    <dbReference type="NCBI Taxonomy" id="402171"/>
    <lineage>
        <taxon>Bacteria</taxon>
        <taxon>Bacillati</taxon>
        <taxon>Actinomycetota</taxon>
        <taxon>Actinomycetes</taxon>
        <taxon>Micrococcales</taxon>
        <taxon>Intrasporangiaceae</taxon>
        <taxon>Lapillicoccus</taxon>
    </lineage>
</organism>
<dbReference type="AlphaFoldDB" id="A0A542DVC5"/>
<evidence type="ECO:0000256" key="3">
    <source>
        <dbReference type="ARBA" id="ARBA00022692"/>
    </source>
</evidence>
<dbReference type="EMBL" id="VFMN01000001">
    <property type="protein sequence ID" value="TQJ07049.1"/>
    <property type="molecule type" value="Genomic_DNA"/>
</dbReference>
<feature type="transmembrane region" description="Helical" evidence="7">
    <location>
        <begin position="70"/>
        <end position="94"/>
    </location>
</feature>
<sequence length="638" mass="64839">MAPARADLRLLLPAAAGWVVQALLLGASGGWRVTTAGLAGVATAGALARHRRRGAGRVTRPPGGGEPTSYSALLALTGLVVVLLTGALAAWTAVRDAGPVAELAQDRAVVTVTAGVASDPHLVAGGHGGQPLVAVVLDVREVTGRGRTTAVQDPVLVLGDPSLLALPWRAQVRLTGRLGPTDDPADDVVAMLAPRGPVTVVSAPGLLERTAALVRGRFASATEHLPADARGLLPGLVLGDTSRAPQDLTTAMQASGLTHLSAVSGSNVTIVLAAGIWACGWLGVRRRRRPLVALALLLGFVVLVRPEPSVLRAAAMGCVGLLGLGTHRRREGLPAVAAAVVGLLVWDPWLSRSVGFALSTLATIGLLVLARPWGEALAARLPPRLRWLGPAVALPLAAQVVCGPVVVVLQGSVSLVAVLTNLVVSPLVTPATVLGVAVALLALVVPPLAAWAAWLPALPTLGIAAVARAGAGLPWGSVPWPSGAGGALSLAALSLVVVLTGPWLLHHGRRRPAVVAACALLGLAAGAPTARLTWPPPGWRYVMCDVGQGDGMVLRSAAGTVVVVDTGPDPAAVDGCLGRLGVTRVDAVVLTHDHADHVDGLPGVLRGRSVGALLVDPSTNPPTARATWWPRPVPRGSR</sequence>
<feature type="domain" description="ComEC/Rec2-related protein" evidence="9">
    <location>
        <begin position="236"/>
        <end position="499"/>
    </location>
</feature>
<evidence type="ECO:0000256" key="4">
    <source>
        <dbReference type="ARBA" id="ARBA00022989"/>
    </source>
</evidence>
<dbReference type="InterPro" id="IPR036866">
    <property type="entry name" value="RibonucZ/Hydroxyglut_hydro"/>
</dbReference>
<evidence type="ECO:0000313" key="10">
    <source>
        <dbReference type="EMBL" id="TQJ07049.1"/>
    </source>
</evidence>
<evidence type="ECO:0000256" key="6">
    <source>
        <dbReference type="SAM" id="MobiDB-lite"/>
    </source>
</evidence>
<dbReference type="Proteomes" id="UP000317893">
    <property type="component" value="Unassembled WGS sequence"/>
</dbReference>
<feature type="transmembrane region" description="Helical" evidence="7">
    <location>
        <begin position="385"/>
        <end position="409"/>
    </location>
</feature>
<name>A0A542DVC5_9MICO</name>
<evidence type="ECO:0000256" key="2">
    <source>
        <dbReference type="ARBA" id="ARBA00022475"/>
    </source>
</evidence>